<dbReference type="GO" id="GO:0048038">
    <property type="term" value="F:quinone binding"/>
    <property type="evidence" value="ECO:0007669"/>
    <property type="project" value="TreeGrafter"/>
</dbReference>
<dbReference type="CDD" id="cd05233">
    <property type="entry name" value="SDR_c"/>
    <property type="match status" value="1"/>
</dbReference>
<dbReference type="InterPro" id="IPR002347">
    <property type="entry name" value="SDR_fam"/>
</dbReference>
<dbReference type="HOGENOM" id="CLU_010194_1_0_1"/>
<dbReference type="Proteomes" id="UP000053789">
    <property type="component" value="Unassembled WGS sequence"/>
</dbReference>
<evidence type="ECO:0000256" key="1">
    <source>
        <dbReference type="ARBA" id="ARBA00006484"/>
    </source>
</evidence>
<dbReference type="Pfam" id="PF13561">
    <property type="entry name" value="adh_short_C2"/>
    <property type="match status" value="1"/>
</dbReference>
<proteinExistence type="inferred from homology"/>
<gene>
    <name evidence="4" type="ORF">Z519_12280</name>
</gene>
<dbReference type="SUPFAM" id="SSF51735">
    <property type="entry name" value="NAD(P)-binding Rossmann-fold domains"/>
    <property type="match status" value="1"/>
</dbReference>
<dbReference type="InterPro" id="IPR036291">
    <property type="entry name" value="NAD(P)-bd_dom_sf"/>
</dbReference>
<evidence type="ECO:0000313" key="5">
    <source>
        <dbReference type="Proteomes" id="UP000053789"/>
    </source>
</evidence>
<dbReference type="OrthoDB" id="5840532at2759"/>
<keyword evidence="3" id="KW-0560">Oxidoreductase</keyword>
<keyword evidence="2" id="KW-0521">NADP</keyword>
<dbReference type="EMBL" id="KN847006">
    <property type="protein sequence ID" value="KIW87169.1"/>
    <property type="molecule type" value="Genomic_DNA"/>
</dbReference>
<evidence type="ECO:0000313" key="4">
    <source>
        <dbReference type="EMBL" id="KIW87169.1"/>
    </source>
</evidence>
<dbReference type="PANTHER" id="PTHR42760">
    <property type="entry name" value="SHORT-CHAIN DEHYDROGENASES/REDUCTASES FAMILY MEMBER"/>
    <property type="match status" value="1"/>
</dbReference>
<dbReference type="PRINTS" id="PR00080">
    <property type="entry name" value="SDRFAMILY"/>
</dbReference>
<organism evidence="4 5">
    <name type="scientific">Cladophialophora bantiana (strain ATCC 10958 / CBS 173.52 / CDC B-1940 / NIH 8579)</name>
    <name type="common">Xylohypha bantiana</name>
    <dbReference type="NCBI Taxonomy" id="1442370"/>
    <lineage>
        <taxon>Eukaryota</taxon>
        <taxon>Fungi</taxon>
        <taxon>Dikarya</taxon>
        <taxon>Ascomycota</taxon>
        <taxon>Pezizomycotina</taxon>
        <taxon>Eurotiomycetes</taxon>
        <taxon>Chaetothyriomycetidae</taxon>
        <taxon>Chaetothyriales</taxon>
        <taxon>Herpotrichiellaceae</taxon>
        <taxon>Cladophialophora</taxon>
    </lineage>
</organism>
<comment type="similarity">
    <text evidence="1">Belongs to the short-chain dehydrogenases/reductases (SDR) family.</text>
</comment>
<accession>A0A0D2HS18</accession>
<dbReference type="AlphaFoldDB" id="A0A0D2HS18"/>
<dbReference type="VEuPathDB" id="FungiDB:Z519_12280"/>
<dbReference type="FunFam" id="3.40.50.720:FF:000084">
    <property type="entry name" value="Short-chain dehydrogenase reductase"/>
    <property type="match status" value="1"/>
</dbReference>
<protein>
    <recommendedName>
        <fullName evidence="6">3-oxoacyl-[acyl-carrier protein] reductase</fullName>
    </recommendedName>
</protein>
<dbReference type="GO" id="GO:0016616">
    <property type="term" value="F:oxidoreductase activity, acting on the CH-OH group of donors, NAD or NADP as acceptor"/>
    <property type="evidence" value="ECO:0007669"/>
    <property type="project" value="TreeGrafter"/>
</dbReference>
<dbReference type="RefSeq" id="XP_016613838.1">
    <property type="nucleotide sequence ID" value="XM_016769986.1"/>
</dbReference>
<dbReference type="GeneID" id="27705208"/>
<name>A0A0D2HS18_CLAB1</name>
<dbReference type="PRINTS" id="PR00081">
    <property type="entry name" value="GDHRDH"/>
</dbReference>
<keyword evidence="5" id="KW-1185">Reference proteome</keyword>
<evidence type="ECO:0008006" key="6">
    <source>
        <dbReference type="Google" id="ProtNLM"/>
    </source>
</evidence>
<dbReference type="PANTHER" id="PTHR42760:SF133">
    <property type="entry name" value="3-OXOACYL-[ACYL-CARRIER-PROTEIN] REDUCTASE"/>
    <property type="match status" value="1"/>
</dbReference>
<evidence type="ECO:0000256" key="2">
    <source>
        <dbReference type="ARBA" id="ARBA00022857"/>
    </source>
</evidence>
<reference evidence="4" key="1">
    <citation type="submission" date="2015-01" db="EMBL/GenBank/DDBJ databases">
        <title>The Genome Sequence of Cladophialophora bantiana CBS 173.52.</title>
        <authorList>
            <consortium name="The Broad Institute Genomics Platform"/>
            <person name="Cuomo C."/>
            <person name="de Hoog S."/>
            <person name="Gorbushina A."/>
            <person name="Stielow B."/>
            <person name="Teixiera M."/>
            <person name="Abouelleil A."/>
            <person name="Chapman S.B."/>
            <person name="Priest M."/>
            <person name="Young S.K."/>
            <person name="Wortman J."/>
            <person name="Nusbaum C."/>
            <person name="Birren B."/>
        </authorList>
    </citation>
    <scope>NUCLEOTIDE SEQUENCE [LARGE SCALE GENOMIC DNA]</scope>
    <source>
        <strain evidence="4">CBS 173.52</strain>
    </source>
</reference>
<evidence type="ECO:0000256" key="3">
    <source>
        <dbReference type="ARBA" id="ARBA00023002"/>
    </source>
</evidence>
<sequence>MAFRSQAMPGVALITGAASGIGLATAVVFVEEGVTRLVLADINYDGLVTASKQLQEINPKVETCLVKCDTSVEEEVENMVTEGVKKFGAVHYAVNNAGITSRIRIKTHLLQTEEWDKVQGVNLRGAWLCQRAELRQMMKQKAELPTRTGAPPERGSIVNISSLFAIITHPTVGAYSATKAGVLGMTRTDAVAYATDGIRINSVLPGFVKTPMVEESMRRGADYEPIINTIPIKRWGKPSEVAQAIVFLCSDRASMITGEALCVSGAKEFAA</sequence>
<dbReference type="Gene3D" id="3.40.50.720">
    <property type="entry name" value="NAD(P)-binding Rossmann-like Domain"/>
    <property type="match status" value="1"/>
</dbReference>
<dbReference type="GO" id="GO:0006633">
    <property type="term" value="P:fatty acid biosynthetic process"/>
    <property type="evidence" value="ECO:0007669"/>
    <property type="project" value="TreeGrafter"/>
</dbReference>